<feature type="domain" description="PDZ" evidence="11">
    <location>
        <begin position="223"/>
        <end position="273"/>
    </location>
</feature>
<evidence type="ECO:0000259" key="10">
    <source>
        <dbReference type="Pfam" id="PF11356"/>
    </source>
</evidence>
<dbReference type="OrthoDB" id="9812912at2"/>
<keyword evidence="4" id="KW-0997">Cell inner membrane</keyword>
<evidence type="ECO:0000313" key="12">
    <source>
        <dbReference type="EMBL" id="APG61977.1"/>
    </source>
</evidence>
<keyword evidence="7 9" id="KW-1133">Transmembrane helix</keyword>
<comment type="subcellular location">
    <subcellularLocation>
        <location evidence="1">Cell inner membrane</location>
    </subcellularLocation>
</comment>
<keyword evidence="6" id="KW-0653">Protein transport</keyword>
<evidence type="ECO:0000256" key="2">
    <source>
        <dbReference type="ARBA" id="ARBA00022448"/>
    </source>
</evidence>
<dbReference type="Gene3D" id="2.30.42.10">
    <property type="match status" value="1"/>
</dbReference>
<feature type="domain" description="Type II secretion system protein GspC N-terminal" evidence="10">
    <location>
        <begin position="40"/>
        <end position="167"/>
    </location>
</feature>
<dbReference type="GO" id="GO:0015031">
    <property type="term" value="P:protein transport"/>
    <property type="evidence" value="ECO:0007669"/>
    <property type="project" value="UniProtKB-KW"/>
</dbReference>
<evidence type="ECO:0000256" key="3">
    <source>
        <dbReference type="ARBA" id="ARBA00022475"/>
    </source>
</evidence>
<evidence type="ECO:0000256" key="9">
    <source>
        <dbReference type="SAM" id="Phobius"/>
    </source>
</evidence>
<dbReference type="Gene3D" id="2.30.30.830">
    <property type="match status" value="1"/>
</dbReference>
<dbReference type="InterPro" id="IPR024961">
    <property type="entry name" value="T2SS_GspC_N"/>
</dbReference>
<keyword evidence="13" id="KW-1185">Reference proteome</keyword>
<keyword evidence="5 9" id="KW-0812">Transmembrane</keyword>
<gene>
    <name evidence="12" type="ORF">LPB140_03115</name>
</gene>
<organism evidence="12 13">
    <name type="scientific">Sphingorhabdus lutea</name>
    <dbReference type="NCBI Taxonomy" id="1913578"/>
    <lineage>
        <taxon>Bacteria</taxon>
        <taxon>Pseudomonadati</taxon>
        <taxon>Pseudomonadota</taxon>
        <taxon>Alphaproteobacteria</taxon>
        <taxon>Sphingomonadales</taxon>
        <taxon>Sphingomonadaceae</taxon>
        <taxon>Sphingorhabdus</taxon>
    </lineage>
</organism>
<keyword evidence="3" id="KW-1003">Cell membrane</keyword>
<reference evidence="12 13" key="1">
    <citation type="submission" date="2016-11" db="EMBL/GenBank/DDBJ databases">
        <title>Sphingorhabdus sp. LPB0140, isolated from marine environment.</title>
        <authorList>
            <person name="Kim E."/>
            <person name="Yi H."/>
        </authorList>
    </citation>
    <scope>NUCLEOTIDE SEQUENCE [LARGE SCALE GENOMIC DNA]</scope>
    <source>
        <strain evidence="12 13">LPB0140</strain>
    </source>
</reference>
<sequence length="287" mass="30838">MSNNYEKYDSLSSKLFNNFRIKSLLKISKPNIYQLISAALILIILVQLARLFWVIATPVGPVGRWKPVVPQMMDFANRTALFDRFDPFFKRTQNSEEEGKVTALPLTLFGIRGNAGTGAGSAIIADSAGVQNSYLVGQEIMPGVKLHKVAFDHIILDNNGSLELLYLDQSSSAEIVEAAPAATIDEGAGSDNRGQLQINAQTFASSINLQPRKTNAGVTGLVVSAKDDGAMLRSAGLQSGDIVTKINGKSVTSANDIITQVRPGARLSLEVERGANVVPIAIILENQ</sequence>
<evidence type="ECO:0000313" key="13">
    <source>
        <dbReference type="Proteomes" id="UP000242561"/>
    </source>
</evidence>
<dbReference type="STRING" id="1913578.LPB140_03115"/>
<dbReference type="SUPFAM" id="SSF50156">
    <property type="entry name" value="PDZ domain-like"/>
    <property type="match status" value="1"/>
</dbReference>
<evidence type="ECO:0008006" key="14">
    <source>
        <dbReference type="Google" id="ProtNLM"/>
    </source>
</evidence>
<dbReference type="GO" id="GO:0005886">
    <property type="term" value="C:plasma membrane"/>
    <property type="evidence" value="ECO:0007669"/>
    <property type="project" value="UniProtKB-SubCell"/>
</dbReference>
<dbReference type="Pfam" id="PF17820">
    <property type="entry name" value="PDZ_6"/>
    <property type="match status" value="1"/>
</dbReference>
<protein>
    <recommendedName>
        <fullName evidence="14">PDZ domain-containing protein</fullName>
    </recommendedName>
</protein>
<dbReference type="EMBL" id="CP018154">
    <property type="protein sequence ID" value="APG61977.1"/>
    <property type="molecule type" value="Genomic_DNA"/>
</dbReference>
<feature type="transmembrane region" description="Helical" evidence="9">
    <location>
        <begin position="32"/>
        <end position="56"/>
    </location>
</feature>
<dbReference type="KEGG" id="sphl:LPB140_03115"/>
<dbReference type="AlphaFoldDB" id="A0A1L3JA25"/>
<evidence type="ECO:0000256" key="7">
    <source>
        <dbReference type="ARBA" id="ARBA00022989"/>
    </source>
</evidence>
<keyword evidence="8 9" id="KW-0472">Membrane</keyword>
<evidence type="ECO:0000256" key="8">
    <source>
        <dbReference type="ARBA" id="ARBA00023136"/>
    </source>
</evidence>
<accession>A0A1L3JA25</accession>
<evidence type="ECO:0000256" key="6">
    <source>
        <dbReference type="ARBA" id="ARBA00022927"/>
    </source>
</evidence>
<evidence type="ECO:0000256" key="4">
    <source>
        <dbReference type="ARBA" id="ARBA00022519"/>
    </source>
</evidence>
<evidence type="ECO:0000256" key="1">
    <source>
        <dbReference type="ARBA" id="ARBA00004533"/>
    </source>
</evidence>
<name>A0A1L3JA25_9SPHN</name>
<dbReference type="Pfam" id="PF11356">
    <property type="entry name" value="T2SSC"/>
    <property type="match status" value="1"/>
</dbReference>
<proteinExistence type="predicted"/>
<dbReference type="Proteomes" id="UP000242561">
    <property type="component" value="Chromosome"/>
</dbReference>
<evidence type="ECO:0000259" key="11">
    <source>
        <dbReference type="Pfam" id="PF17820"/>
    </source>
</evidence>
<dbReference type="InterPro" id="IPR041489">
    <property type="entry name" value="PDZ_6"/>
</dbReference>
<keyword evidence="2" id="KW-0813">Transport</keyword>
<dbReference type="InterPro" id="IPR036034">
    <property type="entry name" value="PDZ_sf"/>
</dbReference>
<evidence type="ECO:0000256" key="5">
    <source>
        <dbReference type="ARBA" id="ARBA00022692"/>
    </source>
</evidence>